<proteinExistence type="predicted"/>
<evidence type="ECO:0000313" key="2">
    <source>
        <dbReference type="Proteomes" id="UP000533080"/>
    </source>
</evidence>
<dbReference type="AlphaFoldDB" id="A0A4Y6C909"/>
<dbReference type="EMBL" id="JABFNT010000005">
    <property type="protein sequence ID" value="NOJ77181.1"/>
    <property type="molecule type" value="Genomic_DNA"/>
</dbReference>
<reference evidence="1 2" key="1">
    <citation type="submission" date="2020-05" db="EMBL/GenBank/DDBJ databases">
        <authorList>
            <person name="Whitworth D."/>
        </authorList>
    </citation>
    <scope>NUCLEOTIDE SEQUENCE [LARGE SCALE GENOMIC DNA]</scope>
    <source>
        <strain evidence="1 2">AM005</strain>
    </source>
</reference>
<gene>
    <name evidence="1" type="ORF">HNV28_02210</name>
</gene>
<accession>A0A4Y6C909</accession>
<dbReference type="Proteomes" id="UP000533080">
    <property type="component" value="Unassembled WGS sequence"/>
</dbReference>
<name>A0A4Y6C909_MYXXA</name>
<protein>
    <submittedName>
        <fullName evidence="1">Uncharacterized protein</fullName>
    </submittedName>
</protein>
<sequence length="74" mass="8210">MSARAIEVTVLSPGGDVLGRWMGTPTNSLWRARGQTPHLTVHGAARPCERHGEGWALRLREGERIPKNNARTRL</sequence>
<comment type="caution">
    <text evidence="1">The sequence shown here is derived from an EMBL/GenBank/DDBJ whole genome shotgun (WGS) entry which is preliminary data.</text>
</comment>
<evidence type="ECO:0000313" key="1">
    <source>
        <dbReference type="EMBL" id="NOJ77181.1"/>
    </source>
</evidence>
<organism evidence="1 2">
    <name type="scientific">Myxococcus xanthus</name>
    <dbReference type="NCBI Taxonomy" id="34"/>
    <lineage>
        <taxon>Bacteria</taxon>
        <taxon>Pseudomonadati</taxon>
        <taxon>Myxococcota</taxon>
        <taxon>Myxococcia</taxon>
        <taxon>Myxococcales</taxon>
        <taxon>Cystobacterineae</taxon>
        <taxon>Myxococcaceae</taxon>
        <taxon>Myxococcus</taxon>
    </lineage>
</organism>